<reference evidence="1 2" key="1">
    <citation type="submission" date="2023-03" db="EMBL/GenBank/DDBJ databases">
        <title>WGS of Gossypium arboreum.</title>
        <authorList>
            <person name="Yu D."/>
        </authorList>
    </citation>
    <scope>NUCLEOTIDE SEQUENCE [LARGE SCALE GENOMIC DNA]</scope>
    <source>
        <tissue evidence="1">Leaf</tissue>
    </source>
</reference>
<evidence type="ECO:0000313" key="1">
    <source>
        <dbReference type="EMBL" id="KAK5802735.1"/>
    </source>
</evidence>
<keyword evidence="2" id="KW-1185">Reference proteome</keyword>
<sequence>MQKAKRRLNKGLNFETQTRNLGSCGCRISRRDVASVIPPSVRAHATVWCVNAPIINFQMVEWYVGDWVLHQFGRRQHIPDIPIQLGKDVYRIDKKGKHAKNLALEHQPYIVMECLVGEIALFGIMSSRFHSSRDYQ</sequence>
<name>A0ABR0NN27_GOSAR</name>
<accession>A0ABR0NN27</accession>
<dbReference type="EMBL" id="JARKNE010000009">
    <property type="protein sequence ID" value="KAK5802735.1"/>
    <property type="molecule type" value="Genomic_DNA"/>
</dbReference>
<evidence type="ECO:0000313" key="2">
    <source>
        <dbReference type="Proteomes" id="UP001358586"/>
    </source>
</evidence>
<organism evidence="1 2">
    <name type="scientific">Gossypium arboreum</name>
    <name type="common">Tree cotton</name>
    <name type="synonym">Gossypium nanking</name>
    <dbReference type="NCBI Taxonomy" id="29729"/>
    <lineage>
        <taxon>Eukaryota</taxon>
        <taxon>Viridiplantae</taxon>
        <taxon>Streptophyta</taxon>
        <taxon>Embryophyta</taxon>
        <taxon>Tracheophyta</taxon>
        <taxon>Spermatophyta</taxon>
        <taxon>Magnoliopsida</taxon>
        <taxon>eudicotyledons</taxon>
        <taxon>Gunneridae</taxon>
        <taxon>Pentapetalae</taxon>
        <taxon>rosids</taxon>
        <taxon>malvids</taxon>
        <taxon>Malvales</taxon>
        <taxon>Malvaceae</taxon>
        <taxon>Malvoideae</taxon>
        <taxon>Gossypium</taxon>
    </lineage>
</organism>
<proteinExistence type="predicted"/>
<protein>
    <submittedName>
        <fullName evidence="1">Uncharacterized protein</fullName>
    </submittedName>
</protein>
<dbReference type="Proteomes" id="UP001358586">
    <property type="component" value="Chromosome 9"/>
</dbReference>
<gene>
    <name evidence="1" type="ORF">PVK06_030353</name>
</gene>
<comment type="caution">
    <text evidence="1">The sequence shown here is derived from an EMBL/GenBank/DDBJ whole genome shotgun (WGS) entry which is preliminary data.</text>
</comment>